<dbReference type="Pfam" id="PF20160">
    <property type="entry name" value="C-JID"/>
    <property type="match status" value="1"/>
</dbReference>
<dbReference type="SUPFAM" id="SSF52540">
    <property type="entry name" value="P-loop containing nucleoside triphosphate hydrolases"/>
    <property type="match status" value="1"/>
</dbReference>
<dbReference type="Gene3D" id="3.40.50.300">
    <property type="entry name" value="P-loop containing nucleotide triphosphate hydrolases"/>
    <property type="match status" value="1"/>
</dbReference>
<keyword evidence="3" id="KW-0472">Membrane</keyword>
<accession>A0ABQ8CFF9</accession>
<dbReference type="InterPro" id="IPR027417">
    <property type="entry name" value="P-loop_NTPase"/>
</dbReference>
<keyword evidence="3" id="KW-1133">Transmembrane helix</keyword>
<dbReference type="Gene3D" id="3.80.10.10">
    <property type="entry name" value="Ribonuclease Inhibitor"/>
    <property type="match status" value="1"/>
</dbReference>
<feature type="domain" description="C-JID" evidence="4">
    <location>
        <begin position="541"/>
        <end position="621"/>
    </location>
</feature>
<evidence type="ECO:0000256" key="1">
    <source>
        <dbReference type="ARBA" id="ARBA00022614"/>
    </source>
</evidence>
<reference evidence="5 6" key="1">
    <citation type="submission" date="2021-05" db="EMBL/GenBank/DDBJ databases">
        <title>Genome Assembly of Synthetic Allotetraploid Brassica napus Reveals Homoeologous Exchanges between Subgenomes.</title>
        <authorList>
            <person name="Davis J.T."/>
        </authorList>
    </citation>
    <scope>NUCLEOTIDE SEQUENCE [LARGE SCALE GENOMIC DNA]</scope>
    <source>
        <strain evidence="6">cv. Da-Ae</strain>
        <tissue evidence="5">Seedling</tissue>
    </source>
</reference>
<evidence type="ECO:0000256" key="3">
    <source>
        <dbReference type="SAM" id="Phobius"/>
    </source>
</evidence>
<keyword evidence="6" id="KW-1185">Reference proteome</keyword>
<evidence type="ECO:0000256" key="2">
    <source>
        <dbReference type="ARBA" id="ARBA00022737"/>
    </source>
</evidence>
<keyword evidence="2" id="KW-0677">Repeat</keyword>
<evidence type="ECO:0000313" key="5">
    <source>
        <dbReference type="EMBL" id="KAH0915808.1"/>
    </source>
</evidence>
<keyword evidence="1" id="KW-0433">Leucine-rich repeat</keyword>
<dbReference type="PANTHER" id="PTHR11017:SF297">
    <property type="entry name" value="ADP-RIBOSYL CYCLASE_CYCLIC ADP-RIBOSE HYDROLASE"/>
    <property type="match status" value="1"/>
</dbReference>
<sequence length="685" mass="77396">MVRLFVNARIVFNIALGFLYQRSCLVLYLSQRDHLFRVGIFKESLWFLFLPPYLKNSEILSSLHHTSMDSYFSLTNLVAAAISFLALLIIPLFRKTEAKMIEDIATEISNMLNLSAPSSDLDDLVGMESQMARMRPLLQLDSDEVRKMGIWGPPGIGKTTIARSLFNRHSQDFQLSVFIDNIKTKYAIPACSDDYSVKLDIGMKKLLVQLGRQIMRKESVSEPGKHTFLNDASDIGEVLSDDKASNSNVIGINLEQNEEITSCTSERAFQRLSNLQFLRIHGYGINPLSMNYISRKLKVLICPTFPMSCFPSRFNPEFLVVLRMENSNLEKLWKDIKPLKNLKLMDLSYSFRLKELPDLSTATNLHVLNLTYCSSLVKLPSSIGNAINLRELDLNFCSSLVDLPSSMRNLRKLSNLGLMECSKLEVILDNISLESLENLDLSGCSLLKSNHESSINIQELDPWIGRISNICVLYLMGMKNLVSIPPLPDSILLIDASNCESLERLDWSFRNLCNHLYFPNCFKLNQEARDFIIQSSRYATFPGREVPQCFTYKSYGSFVTVKLNQMPLGKSTKFKACILCADGNEDQLKYLENTSLCCAITSGGNVFIAFNERVIGVMPGHLYTFVVEVETEEVTSTELLFDFDLLNSNSKTCEIKGCGVLQLLEVPLLSFGDDDEDFEPADKEI</sequence>
<name>A0ABQ8CFF9_BRANA</name>
<feature type="transmembrane region" description="Helical" evidence="3">
    <location>
        <begin position="74"/>
        <end position="93"/>
    </location>
</feature>
<comment type="caution">
    <text evidence="5">The sequence shown here is derived from an EMBL/GenBank/DDBJ whole genome shotgun (WGS) entry which is preliminary data.</text>
</comment>
<dbReference type="PANTHER" id="PTHR11017">
    <property type="entry name" value="LEUCINE-RICH REPEAT-CONTAINING PROTEIN"/>
    <property type="match status" value="1"/>
</dbReference>
<dbReference type="Pfam" id="PF07725">
    <property type="entry name" value="LRR_3"/>
    <property type="match status" value="1"/>
</dbReference>
<organism evidence="5 6">
    <name type="scientific">Brassica napus</name>
    <name type="common">Rape</name>
    <dbReference type="NCBI Taxonomy" id="3708"/>
    <lineage>
        <taxon>Eukaryota</taxon>
        <taxon>Viridiplantae</taxon>
        <taxon>Streptophyta</taxon>
        <taxon>Embryophyta</taxon>
        <taxon>Tracheophyta</taxon>
        <taxon>Spermatophyta</taxon>
        <taxon>Magnoliopsida</taxon>
        <taxon>eudicotyledons</taxon>
        <taxon>Gunneridae</taxon>
        <taxon>Pentapetalae</taxon>
        <taxon>rosids</taxon>
        <taxon>malvids</taxon>
        <taxon>Brassicales</taxon>
        <taxon>Brassicaceae</taxon>
        <taxon>Brassiceae</taxon>
        <taxon>Brassica</taxon>
    </lineage>
</organism>
<dbReference type="InterPro" id="IPR011713">
    <property type="entry name" value="Leu-rich_rpt_3"/>
</dbReference>
<dbReference type="EMBL" id="JAGKQM010000008">
    <property type="protein sequence ID" value="KAH0915808.1"/>
    <property type="molecule type" value="Genomic_DNA"/>
</dbReference>
<keyword evidence="3" id="KW-0812">Transmembrane</keyword>
<dbReference type="InterPro" id="IPR044974">
    <property type="entry name" value="Disease_R_plants"/>
</dbReference>
<protein>
    <recommendedName>
        <fullName evidence="4">C-JID domain-containing protein</fullName>
    </recommendedName>
</protein>
<dbReference type="InterPro" id="IPR032675">
    <property type="entry name" value="LRR_dom_sf"/>
</dbReference>
<dbReference type="Proteomes" id="UP000824890">
    <property type="component" value="Unassembled WGS sequence"/>
</dbReference>
<evidence type="ECO:0000313" key="6">
    <source>
        <dbReference type="Proteomes" id="UP000824890"/>
    </source>
</evidence>
<dbReference type="PRINTS" id="PR00364">
    <property type="entry name" value="DISEASERSIST"/>
</dbReference>
<dbReference type="InterPro" id="IPR045344">
    <property type="entry name" value="C-JID"/>
</dbReference>
<proteinExistence type="predicted"/>
<dbReference type="SUPFAM" id="SSF52058">
    <property type="entry name" value="L domain-like"/>
    <property type="match status" value="1"/>
</dbReference>
<evidence type="ECO:0000259" key="4">
    <source>
        <dbReference type="Pfam" id="PF20160"/>
    </source>
</evidence>
<gene>
    <name evidence="5" type="ORF">HID58_030254</name>
</gene>